<proteinExistence type="inferred from homology"/>
<comment type="caution">
    <text evidence="6">Lacks conserved residue(s) required for the propagation of feature annotation.</text>
</comment>
<dbReference type="NCBIfam" id="TIGR00797">
    <property type="entry name" value="matE"/>
    <property type="match status" value="1"/>
</dbReference>
<dbReference type="EMBL" id="JBJQOH010000001">
    <property type="protein sequence ID" value="KAL3702060.1"/>
    <property type="molecule type" value="Genomic_DNA"/>
</dbReference>
<keyword evidence="8" id="KW-1185">Reference proteome</keyword>
<dbReference type="Pfam" id="PF01554">
    <property type="entry name" value="MatE"/>
    <property type="match status" value="2"/>
</dbReference>
<evidence type="ECO:0000313" key="8">
    <source>
        <dbReference type="Proteomes" id="UP001633002"/>
    </source>
</evidence>
<evidence type="ECO:0000256" key="6">
    <source>
        <dbReference type="RuleBase" id="RU004914"/>
    </source>
</evidence>
<dbReference type="GO" id="GO:0016020">
    <property type="term" value="C:membrane"/>
    <property type="evidence" value="ECO:0007669"/>
    <property type="project" value="UniProtKB-SubCell"/>
</dbReference>
<reference evidence="7 8" key="1">
    <citation type="submission" date="2024-09" db="EMBL/GenBank/DDBJ databases">
        <title>Chromosome-scale assembly of Riccia sorocarpa.</title>
        <authorList>
            <person name="Paukszto L."/>
        </authorList>
    </citation>
    <scope>NUCLEOTIDE SEQUENCE [LARGE SCALE GENOMIC DNA]</scope>
    <source>
        <strain evidence="7">LP-2024</strain>
        <tissue evidence="7">Aerial parts of the thallus</tissue>
    </source>
</reference>
<feature type="transmembrane region" description="Helical" evidence="6">
    <location>
        <begin position="270"/>
        <end position="291"/>
    </location>
</feature>
<accession>A0ABD3IEB1</accession>
<feature type="transmembrane region" description="Helical" evidence="6">
    <location>
        <begin position="444"/>
        <end position="465"/>
    </location>
</feature>
<name>A0ABD3IEB1_9MARC</name>
<feature type="transmembrane region" description="Helical" evidence="6">
    <location>
        <begin position="522"/>
        <end position="548"/>
    </location>
</feature>
<evidence type="ECO:0000256" key="3">
    <source>
        <dbReference type="ARBA" id="ARBA00022692"/>
    </source>
</evidence>
<dbReference type="InterPro" id="IPR044644">
    <property type="entry name" value="DinF-like"/>
</dbReference>
<evidence type="ECO:0000313" key="7">
    <source>
        <dbReference type="EMBL" id="KAL3702060.1"/>
    </source>
</evidence>
<sequence>MGGGAAQLLHSPSQVTQGSQVVNYGKIQRRRGTVQALCGSGSRRFGNSSSILALVKQSSRFHSAAIRLKSDSGNRFPRHHGSVRKGRIVCSADNASEAAQLSSEIPPEILVATRLDSDSVYADTDVGAFKRVEEGPLSNGEAIDRNPGQKALASAVAAAVIVSDVADELKAQQEESHGDFGVPTGDEIPLDQELLNSMENQEAAAALLGDEEHTKSLFEQMREILVFAGPALGIWLSGPLMSIIDTAVVGQSSALELAALGPGTVLIDQLSYVFMFLSIATSNLIATALAHKDEAEAASHLSRLLFISVFCGVTMMIITKVFATQMLTAFVGAKNMSLVPAAREYVQIRALAWPIVLVGMVSQSACLGMKDSWVPLKVLGIASAVNLFGDIALCSYLNYGIAGAAWATMASQYIAGVLMLKSLGDKGYNPFAISIPSWNDFMRIMKLAAPILLTMLSKVSFYTLITYLATSLGAMTLAAHQVMIGVFGLSTVWSEPLAQTAQSFMPPLIYGANRNLKQARSLLRTLVVIGLVTGVTLSTVAVSVPWLFPQIFTREPAIISQMRSVTVPFFLCIWITPSVLACEGALLAGRDLKFLGFSMASCFLGGGFLLLLFNKLGVGLIGSWWTLMSFQSARFVQAYTRLTGRKSFLSDDPLPAAGASVHLKTT</sequence>
<dbReference type="CDD" id="cd13136">
    <property type="entry name" value="MATE_DinF_like"/>
    <property type="match status" value="1"/>
</dbReference>
<gene>
    <name evidence="7" type="ORF">R1sor_020082</name>
</gene>
<dbReference type="PANTHER" id="PTHR42893">
    <property type="entry name" value="PROTEIN DETOXIFICATION 44, CHLOROPLASTIC-RELATED"/>
    <property type="match status" value="1"/>
</dbReference>
<comment type="caution">
    <text evidence="7">The sequence shown here is derived from an EMBL/GenBank/DDBJ whole genome shotgun (WGS) entry which is preliminary data.</text>
</comment>
<evidence type="ECO:0000256" key="4">
    <source>
        <dbReference type="ARBA" id="ARBA00022989"/>
    </source>
</evidence>
<dbReference type="Proteomes" id="UP001633002">
    <property type="component" value="Unassembled WGS sequence"/>
</dbReference>
<evidence type="ECO:0000256" key="2">
    <source>
        <dbReference type="ARBA" id="ARBA00010199"/>
    </source>
</evidence>
<comment type="subcellular location">
    <subcellularLocation>
        <location evidence="1">Membrane</location>
        <topology evidence="1">Multi-pass membrane protein</topology>
    </subcellularLocation>
</comment>
<comment type="similarity">
    <text evidence="2 6">Belongs to the multi antimicrobial extrusion (MATE) (TC 2.A.66.1) family.</text>
</comment>
<dbReference type="InterPro" id="IPR002528">
    <property type="entry name" value="MATE_fam"/>
</dbReference>
<dbReference type="AlphaFoldDB" id="A0ABD3IEB1"/>
<feature type="transmembrane region" description="Helical" evidence="6">
    <location>
        <begin position="568"/>
        <end position="587"/>
    </location>
</feature>
<keyword evidence="3 6" id="KW-0812">Transmembrane</keyword>
<evidence type="ECO:0000256" key="1">
    <source>
        <dbReference type="ARBA" id="ARBA00004141"/>
    </source>
</evidence>
<keyword evidence="4 6" id="KW-1133">Transmembrane helix</keyword>
<feature type="transmembrane region" description="Helical" evidence="6">
    <location>
        <begin position="303"/>
        <end position="331"/>
    </location>
</feature>
<dbReference type="PANTHER" id="PTHR42893:SF9">
    <property type="entry name" value="PROTEIN DETOXIFICATION 46, CHLOROPLASTIC"/>
    <property type="match status" value="1"/>
</dbReference>
<feature type="transmembrane region" description="Helical" evidence="6">
    <location>
        <begin position="376"/>
        <end position="398"/>
    </location>
</feature>
<protein>
    <recommendedName>
        <fullName evidence="6">Protein DETOXIFICATION</fullName>
    </recommendedName>
    <alternativeName>
        <fullName evidence="6">Multidrug and toxic compound extrusion protein</fullName>
    </alternativeName>
</protein>
<organism evidence="7 8">
    <name type="scientific">Riccia sorocarpa</name>
    <dbReference type="NCBI Taxonomy" id="122646"/>
    <lineage>
        <taxon>Eukaryota</taxon>
        <taxon>Viridiplantae</taxon>
        <taxon>Streptophyta</taxon>
        <taxon>Embryophyta</taxon>
        <taxon>Marchantiophyta</taxon>
        <taxon>Marchantiopsida</taxon>
        <taxon>Marchantiidae</taxon>
        <taxon>Marchantiales</taxon>
        <taxon>Ricciaceae</taxon>
        <taxon>Riccia</taxon>
    </lineage>
</organism>
<evidence type="ECO:0000256" key="5">
    <source>
        <dbReference type="ARBA" id="ARBA00023136"/>
    </source>
</evidence>
<keyword evidence="5 6" id="KW-0472">Membrane</keyword>